<gene>
    <name evidence="7" type="primary">perR_19</name>
    <name evidence="7" type="ORF">SDC9_57994</name>
</gene>
<dbReference type="GO" id="GO:0045892">
    <property type="term" value="P:negative regulation of DNA-templated transcription"/>
    <property type="evidence" value="ECO:0007669"/>
    <property type="project" value="TreeGrafter"/>
</dbReference>
<dbReference type="AlphaFoldDB" id="A0A644XBU9"/>
<organism evidence="7">
    <name type="scientific">bioreactor metagenome</name>
    <dbReference type="NCBI Taxonomy" id="1076179"/>
    <lineage>
        <taxon>unclassified sequences</taxon>
        <taxon>metagenomes</taxon>
        <taxon>ecological metagenomes</taxon>
    </lineage>
</organism>
<dbReference type="Gene3D" id="3.30.1490.190">
    <property type="match status" value="1"/>
</dbReference>
<evidence type="ECO:0000256" key="4">
    <source>
        <dbReference type="ARBA" id="ARBA00023015"/>
    </source>
</evidence>
<dbReference type="Pfam" id="PF01475">
    <property type="entry name" value="FUR"/>
    <property type="match status" value="1"/>
</dbReference>
<dbReference type="CDD" id="cd07153">
    <property type="entry name" value="Fur_like"/>
    <property type="match status" value="1"/>
</dbReference>
<comment type="caution">
    <text evidence="7">The sequence shown here is derived from an EMBL/GenBank/DDBJ whole genome shotgun (WGS) entry which is preliminary data.</text>
</comment>
<reference evidence="7" key="1">
    <citation type="submission" date="2019-08" db="EMBL/GenBank/DDBJ databases">
        <authorList>
            <person name="Kucharzyk K."/>
            <person name="Murdoch R.W."/>
            <person name="Higgins S."/>
            <person name="Loffler F."/>
        </authorList>
    </citation>
    <scope>NUCLEOTIDE SEQUENCE</scope>
</reference>
<evidence type="ECO:0000256" key="1">
    <source>
        <dbReference type="ARBA" id="ARBA00007957"/>
    </source>
</evidence>
<dbReference type="GO" id="GO:0003700">
    <property type="term" value="F:DNA-binding transcription factor activity"/>
    <property type="evidence" value="ECO:0007669"/>
    <property type="project" value="InterPro"/>
</dbReference>
<evidence type="ECO:0000256" key="2">
    <source>
        <dbReference type="ARBA" id="ARBA00022491"/>
    </source>
</evidence>
<keyword evidence="3" id="KW-0862">Zinc</keyword>
<keyword evidence="5" id="KW-0238">DNA-binding</keyword>
<dbReference type="PANTHER" id="PTHR33202:SF7">
    <property type="entry name" value="FERRIC UPTAKE REGULATION PROTEIN"/>
    <property type="match status" value="1"/>
</dbReference>
<evidence type="ECO:0000256" key="6">
    <source>
        <dbReference type="ARBA" id="ARBA00023163"/>
    </source>
</evidence>
<dbReference type="EMBL" id="VSSQ01001858">
    <property type="protein sequence ID" value="MPM11644.1"/>
    <property type="molecule type" value="Genomic_DNA"/>
</dbReference>
<dbReference type="InterPro" id="IPR036390">
    <property type="entry name" value="WH_DNA-bd_sf"/>
</dbReference>
<dbReference type="PANTHER" id="PTHR33202">
    <property type="entry name" value="ZINC UPTAKE REGULATION PROTEIN"/>
    <property type="match status" value="1"/>
</dbReference>
<comment type="similarity">
    <text evidence="1">Belongs to the Fur family.</text>
</comment>
<evidence type="ECO:0000256" key="5">
    <source>
        <dbReference type="ARBA" id="ARBA00023125"/>
    </source>
</evidence>
<protein>
    <submittedName>
        <fullName evidence="7">Peroxide-responsive repressor PerR</fullName>
    </submittedName>
</protein>
<dbReference type="Gene3D" id="1.10.10.10">
    <property type="entry name" value="Winged helix-like DNA-binding domain superfamily/Winged helix DNA-binding domain"/>
    <property type="match status" value="1"/>
</dbReference>
<dbReference type="InterPro" id="IPR043135">
    <property type="entry name" value="Fur_C"/>
</dbReference>
<accession>A0A644XBU9</accession>
<dbReference type="InterPro" id="IPR002481">
    <property type="entry name" value="FUR"/>
</dbReference>
<dbReference type="GO" id="GO:0008270">
    <property type="term" value="F:zinc ion binding"/>
    <property type="evidence" value="ECO:0007669"/>
    <property type="project" value="TreeGrafter"/>
</dbReference>
<sequence length="132" mass="14840">MRYSHQRERIYRAVVESHEHPTANMVYEQLKAEMPKLSLGTVYRNLNQLADAGRLKKIPLADGSCRFDKTTDAHSHIVCEQCGCVADVELPSFEAFEKAISEETGYTLRSYDVVLRGLCKTCEQAVAGKTLT</sequence>
<evidence type="ECO:0000313" key="7">
    <source>
        <dbReference type="EMBL" id="MPM11644.1"/>
    </source>
</evidence>
<dbReference type="GO" id="GO:1900376">
    <property type="term" value="P:regulation of secondary metabolite biosynthetic process"/>
    <property type="evidence" value="ECO:0007669"/>
    <property type="project" value="TreeGrafter"/>
</dbReference>
<keyword evidence="2" id="KW-0678">Repressor</keyword>
<keyword evidence="4" id="KW-0805">Transcription regulation</keyword>
<proteinExistence type="inferred from homology"/>
<dbReference type="InterPro" id="IPR036388">
    <property type="entry name" value="WH-like_DNA-bd_sf"/>
</dbReference>
<dbReference type="GO" id="GO:0000976">
    <property type="term" value="F:transcription cis-regulatory region binding"/>
    <property type="evidence" value="ECO:0007669"/>
    <property type="project" value="TreeGrafter"/>
</dbReference>
<keyword evidence="6" id="KW-0804">Transcription</keyword>
<evidence type="ECO:0000256" key="3">
    <source>
        <dbReference type="ARBA" id="ARBA00022833"/>
    </source>
</evidence>
<name>A0A644XBU9_9ZZZZ</name>
<dbReference type="SUPFAM" id="SSF46785">
    <property type="entry name" value="Winged helix' DNA-binding domain"/>
    <property type="match status" value="1"/>
</dbReference>